<accession>A0ABW2U825</accession>
<evidence type="ECO:0000313" key="2">
    <source>
        <dbReference type="Proteomes" id="UP001596513"/>
    </source>
</evidence>
<organism evidence="1 2">
    <name type="scientific">Hymenobacter humi</name>
    <dbReference type="NCBI Taxonomy" id="1411620"/>
    <lineage>
        <taxon>Bacteria</taxon>
        <taxon>Pseudomonadati</taxon>
        <taxon>Bacteroidota</taxon>
        <taxon>Cytophagia</taxon>
        <taxon>Cytophagales</taxon>
        <taxon>Hymenobacteraceae</taxon>
        <taxon>Hymenobacter</taxon>
    </lineage>
</organism>
<keyword evidence="2" id="KW-1185">Reference proteome</keyword>
<protein>
    <submittedName>
        <fullName evidence="1">DUF2071 domain-containing protein</fullName>
    </submittedName>
</protein>
<sequence length="314" mass="35023">MLSWLKTHPFAVEAFFEHSLVLTFAAPLAEIQALLPAPLVADTFDGRWGFVAVALVQTRHLRPKGFPQWLGQDFYLIGYRAFVRYPSPTGKRLRGLYILRSETDKTRMSVLGNVFTHYRYQTTDIAREETAGRFAVHSRQSDFAVALVAPGPEVSLPAQSPFATWHEARRFAGPLPFTFSADAGSSRMLIVEGVREHWEPQPVAVLNYRVGFFDRYHFSSLVLANAFALRNVPYSWKKDAPKYGTAKKTAPGPEECRLLQLALLPPCLGLCAEPGNALDKRPAGHSKLRRPVAWAGAGPGAELPGRFGLRVRFF</sequence>
<gene>
    <name evidence="1" type="ORF">ACFQT0_15595</name>
</gene>
<proteinExistence type="predicted"/>
<dbReference type="EMBL" id="JBHTEK010000001">
    <property type="protein sequence ID" value="MFC7668631.1"/>
    <property type="molecule type" value="Genomic_DNA"/>
</dbReference>
<comment type="caution">
    <text evidence="1">The sequence shown here is derived from an EMBL/GenBank/DDBJ whole genome shotgun (WGS) entry which is preliminary data.</text>
</comment>
<dbReference type="InterPro" id="IPR018644">
    <property type="entry name" value="DUF2071"/>
</dbReference>
<dbReference type="Proteomes" id="UP001596513">
    <property type="component" value="Unassembled WGS sequence"/>
</dbReference>
<evidence type="ECO:0000313" key="1">
    <source>
        <dbReference type="EMBL" id="MFC7668631.1"/>
    </source>
</evidence>
<name>A0ABW2U825_9BACT</name>
<reference evidence="2" key="1">
    <citation type="journal article" date="2019" name="Int. J. Syst. Evol. Microbiol.">
        <title>The Global Catalogue of Microorganisms (GCM) 10K type strain sequencing project: providing services to taxonomists for standard genome sequencing and annotation.</title>
        <authorList>
            <consortium name="The Broad Institute Genomics Platform"/>
            <consortium name="The Broad Institute Genome Sequencing Center for Infectious Disease"/>
            <person name="Wu L."/>
            <person name="Ma J."/>
        </authorList>
    </citation>
    <scope>NUCLEOTIDE SEQUENCE [LARGE SCALE GENOMIC DNA]</scope>
    <source>
        <strain evidence="2">JCM 19635</strain>
    </source>
</reference>
<dbReference type="Pfam" id="PF09844">
    <property type="entry name" value="DUF2071"/>
    <property type="match status" value="1"/>
</dbReference>
<dbReference type="RefSeq" id="WP_380204097.1">
    <property type="nucleotide sequence ID" value="NZ_JBHTEK010000001.1"/>
</dbReference>